<accession>A0ABU9N5I0</accession>
<gene>
    <name evidence="1" type="ORF">WFZ85_10060</name>
</gene>
<name>A0ABU9N5I0_9FLAO</name>
<proteinExistence type="predicted"/>
<protein>
    <submittedName>
        <fullName evidence="1">Uncharacterized protein</fullName>
    </submittedName>
</protein>
<keyword evidence="2" id="KW-1185">Reference proteome</keyword>
<comment type="caution">
    <text evidence="1">The sequence shown here is derived from an EMBL/GenBank/DDBJ whole genome shotgun (WGS) entry which is preliminary data.</text>
</comment>
<organism evidence="1 2">
    <name type="scientific">Flavobacterium aureirubrum</name>
    <dbReference type="NCBI Taxonomy" id="3133147"/>
    <lineage>
        <taxon>Bacteria</taxon>
        <taxon>Pseudomonadati</taxon>
        <taxon>Bacteroidota</taxon>
        <taxon>Flavobacteriia</taxon>
        <taxon>Flavobacteriales</taxon>
        <taxon>Flavobacteriaceae</taxon>
        <taxon>Flavobacterium</taxon>
    </lineage>
</organism>
<sequence>MNTLNNIRNGDNHEKLVIKGSTNKTSIIKKTTKTLALFATNIVTFCINIKMKKRTIRKGNIVPIINPAFGAVQKKYANNNSNE</sequence>
<evidence type="ECO:0000313" key="2">
    <source>
        <dbReference type="Proteomes" id="UP001460072"/>
    </source>
</evidence>
<evidence type="ECO:0000313" key="1">
    <source>
        <dbReference type="EMBL" id="MEM0542964.1"/>
    </source>
</evidence>
<reference evidence="1 2" key="1">
    <citation type="submission" date="2024-03" db="EMBL/GenBank/DDBJ databases">
        <title>Two novel species of the genus Flavobacterium exhibiting potentially degradation of complex polysaccharides.</title>
        <authorList>
            <person name="Lian X."/>
        </authorList>
    </citation>
    <scope>NUCLEOTIDE SEQUENCE [LARGE SCALE GENOMIC DNA]</scope>
    <source>
        <strain evidence="2">j3</strain>
    </source>
</reference>
<dbReference type="Proteomes" id="UP001460072">
    <property type="component" value="Unassembled WGS sequence"/>
</dbReference>
<dbReference type="EMBL" id="JBCGDO010000012">
    <property type="protein sequence ID" value="MEM0542964.1"/>
    <property type="molecule type" value="Genomic_DNA"/>
</dbReference>
<dbReference type="RefSeq" id="WP_342696166.1">
    <property type="nucleotide sequence ID" value="NZ_JBCGDO010000012.1"/>
</dbReference>